<keyword evidence="8" id="KW-1185">Reference proteome</keyword>
<evidence type="ECO:0000313" key="8">
    <source>
        <dbReference type="Proteomes" id="UP001316189"/>
    </source>
</evidence>
<feature type="domain" description="Adenosine deaminase" evidence="6">
    <location>
        <begin position="17"/>
        <end position="330"/>
    </location>
</feature>
<gene>
    <name evidence="7" type="primary">add</name>
    <name evidence="7" type="ORF">NP064_00520</name>
</gene>
<dbReference type="InterPro" id="IPR032466">
    <property type="entry name" value="Metal_Hydrolase"/>
</dbReference>
<keyword evidence="5" id="KW-0862">Zinc</keyword>
<dbReference type="EC" id="3.5.4.4" evidence="7"/>
<proteinExistence type="inferred from homology"/>
<keyword evidence="4 7" id="KW-0378">Hydrolase</keyword>
<dbReference type="PANTHER" id="PTHR43114">
    <property type="entry name" value="ADENINE DEAMINASE"/>
    <property type="match status" value="1"/>
</dbReference>
<dbReference type="InterPro" id="IPR006650">
    <property type="entry name" value="A/AMP_deam_AS"/>
</dbReference>
<comment type="similarity">
    <text evidence="2">Belongs to the metallo-dependent hydrolases superfamily. Adenosine and AMP deaminases family.</text>
</comment>
<dbReference type="NCBIfam" id="TIGR01430">
    <property type="entry name" value="aden_deam"/>
    <property type="match status" value="1"/>
</dbReference>
<accession>A0ABY5KY65</accession>
<organism evidence="7 8">
    <name type="scientific">Cellulomonas chengniuliangii</name>
    <dbReference type="NCBI Taxonomy" id="2968084"/>
    <lineage>
        <taxon>Bacteria</taxon>
        <taxon>Bacillati</taxon>
        <taxon>Actinomycetota</taxon>
        <taxon>Actinomycetes</taxon>
        <taxon>Micrococcales</taxon>
        <taxon>Cellulomonadaceae</taxon>
        <taxon>Cellulomonas</taxon>
    </lineage>
</organism>
<dbReference type="InterPro" id="IPR006330">
    <property type="entry name" value="Ado/ade_deaminase"/>
</dbReference>
<dbReference type="SUPFAM" id="SSF51556">
    <property type="entry name" value="Metallo-dependent hydrolases"/>
    <property type="match status" value="1"/>
</dbReference>
<dbReference type="PROSITE" id="PS00485">
    <property type="entry name" value="A_DEAMINASE"/>
    <property type="match status" value="1"/>
</dbReference>
<keyword evidence="3" id="KW-0479">Metal-binding</keyword>
<dbReference type="Proteomes" id="UP001316189">
    <property type="component" value="Chromosome"/>
</dbReference>
<evidence type="ECO:0000256" key="5">
    <source>
        <dbReference type="ARBA" id="ARBA00022833"/>
    </source>
</evidence>
<name>A0ABY5KY65_9CELL</name>
<comment type="cofactor">
    <cofactor evidence="1">
        <name>Zn(2+)</name>
        <dbReference type="ChEBI" id="CHEBI:29105"/>
    </cofactor>
</comment>
<evidence type="ECO:0000256" key="4">
    <source>
        <dbReference type="ARBA" id="ARBA00022801"/>
    </source>
</evidence>
<evidence type="ECO:0000256" key="3">
    <source>
        <dbReference type="ARBA" id="ARBA00022723"/>
    </source>
</evidence>
<evidence type="ECO:0000256" key="2">
    <source>
        <dbReference type="ARBA" id="ARBA00006676"/>
    </source>
</evidence>
<dbReference type="InterPro" id="IPR001365">
    <property type="entry name" value="A_deaminase_dom"/>
</dbReference>
<dbReference type="GO" id="GO:0016787">
    <property type="term" value="F:hydrolase activity"/>
    <property type="evidence" value="ECO:0007669"/>
    <property type="project" value="UniProtKB-KW"/>
</dbReference>
<reference evidence="7 8" key="1">
    <citation type="submission" date="2022-07" db="EMBL/GenBank/DDBJ databases">
        <title>Novel species in genus cellulomonas.</title>
        <authorList>
            <person name="Ye L."/>
        </authorList>
    </citation>
    <scope>NUCLEOTIDE SEQUENCE [LARGE SCALE GENOMIC DNA]</scope>
    <source>
        <strain evidence="8">zg-Y338</strain>
    </source>
</reference>
<evidence type="ECO:0000256" key="1">
    <source>
        <dbReference type="ARBA" id="ARBA00001947"/>
    </source>
</evidence>
<dbReference type="Gene3D" id="3.20.20.140">
    <property type="entry name" value="Metal-dependent hydrolases"/>
    <property type="match status" value="1"/>
</dbReference>
<protein>
    <submittedName>
        <fullName evidence="7">Adenosine deaminase</fullName>
        <ecNumber evidence="7">3.5.4.4</ecNumber>
    </submittedName>
</protein>
<dbReference type="PANTHER" id="PTHR43114:SF6">
    <property type="entry name" value="ADENINE DEAMINASE"/>
    <property type="match status" value="1"/>
</dbReference>
<evidence type="ECO:0000259" key="6">
    <source>
        <dbReference type="Pfam" id="PF00962"/>
    </source>
</evidence>
<evidence type="ECO:0000313" key="7">
    <source>
        <dbReference type="EMBL" id="UUI75451.1"/>
    </source>
</evidence>
<dbReference type="RefSeq" id="WP_227568453.1">
    <property type="nucleotide sequence ID" value="NZ_CP101988.1"/>
</dbReference>
<dbReference type="EMBL" id="CP101988">
    <property type="protein sequence ID" value="UUI75451.1"/>
    <property type="molecule type" value="Genomic_DNA"/>
</dbReference>
<dbReference type="Pfam" id="PF00962">
    <property type="entry name" value="A_deaminase"/>
    <property type="match status" value="1"/>
</dbReference>
<sequence>MSAEPNLSLAQQLRDMPKVELHCHLEGCVRPETFIDLARRHGVALPSDDPAQVYAYHDMASFMEVFERLSAAVVTREDVARITYEALVDASRGSNVVYREMFVNPTLHPTLAYPELLDGLTAGVRQARADTGIVARLIPSVYRAHSPARAAAMARDVVAGPRDLVVGLGMDGDELAGPPADFVEAYVIARDGGLPVTAHAGERFVAQEVADCLDLLGCTRLDHGYALARDPALAARVRAEGIHVTYAWLSTTYNFHGPMAEHPFRLLRDAGLSMSMGSDDPAMGGTDLAGDYAAVAEALGFTVADFVAQNRAALAASWLTGPDLEAVRDRLW</sequence>